<name>A0A1X0P6V6_9TRYP</name>
<dbReference type="EMBL" id="NBCO01000003">
    <property type="protein sequence ID" value="ORC92373.1"/>
    <property type="molecule type" value="Genomic_DNA"/>
</dbReference>
<dbReference type="Gene3D" id="2.30.42.10">
    <property type="match status" value="1"/>
</dbReference>
<dbReference type="GeneID" id="39981673"/>
<dbReference type="AlphaFoldDB" id="A0A1X0P6V6"/>
<dbReference type="InterPro" id="IPR001478">
    <property type="entry name" value="PDZ"/>
</dbReference>
<dbReference type="OrthoDB" id="4217619at2759"/>
<comment type="caution">
    <text evidence="2">The sequence shown here is derived from an EMBL/GenBank/DDBJ whole genome shotgun (WGS) entry which is preliminary data.</text>
</comment>
<dbReference type="SMART" id="SM00228">
    <property type="entry name" value="PDZ"/>
    <property type="match status" value="1"/>
</dbReference>
<reference evidence="2 3" key="1">
    <citation type="submission" date="2017-03" db="EMBL/GenBank/DDBJ databases">
        <title>An alternative strategy for trypanosome survival in the mammalian bloodstream revealed through genome and transcriptome analysis of the ubiquitous bovine parasite Trypanosoma (Megatrypanum) theileri.</title>
        <authorList>
            <person name="Kelly S."/>
            <person name="Ivens A."/>
            <person name="Mott A."/>
            <person name="O'Neill E."/>
            <person name="Emms D."/>
            <person name="Macleod O."/>
            <person name="Voorheis P."/>
            <person name="Matthews J."/>
            <person name="Matthews K."/>
            <person name="Carrington M."/>
        </authorList>
    </citation>
    <scope>NUCLEOTIDE SEQUENCE [LARGE SCALE GENOMIC DNA]</scope>
    <source>
        <strain evidence="2">Edinburgh</strain>
    </source>
</reference>
<dbReference type="VEuPathDB" id="TriTrypDB:TM35_000031260"/>
<evidence type="ECO:0000313" key="3">
    <source>
        <dbReference type="Proteomes" id="UP000192257"/>
    </source>
</evidence>
<dbReference type="Proteomes" id="UP000192257">
    <property type="component" value="Unassembled WGS sequence"/>
</dbReference>
<dbReference type="PROSITE" id="PS50106">
    <property type="entry name" value="PDZ"/>
    <property type="match status" value="1"/>
</dbReference>
<dbReference type="RefSeq" id="XP_028886439.1">
    <property type="nucleotide sequence ID" value="XM_029021893.1"/>
</dbReference>
<keyword evidence="3" id="KW-1185">Reference proteome</keyword>
<proteinExistence type="predicted"/>
<dbReference type="InterPro" id="IPR036034">
    <property type="entry name" value="PDZ_sf"/>
</dbReference>
<feature type="domain" description="PDZ" evidence="1">
    <location>
        <begin position="347"/>
        <end position="389"/>
    </location>
</feature>
<gene>
    <name evidence="2" type="ORF">TM35_000031260</name>
</gene>
<accession>A0A1X0P6V6</accession>
<evidence type="ECO:0000259" key="1">
    <source>
        <dbReference type="PROSITE" id="PS50106"/>
    </source>
</evidence>
<protein>
    <recommendedName>
        <fullName evidence="1">PDZ domain-containing protein</fullName>
    </recommendedName>
</protein>
<dbReference type="Pfam" id="PF00595">
    <property type="entry name" value="PDZ"/>
    <property type="match status" value="1"/>
</dbReference>
<organism evidence="2 3">
    <name type="scientific">Trypanosoma theileri</name>
    <dbReference type="NCBI Taxonomy" id="67003"/>
    <lineage>
        <taxon>Eukaryota</taxon>
        <taxon>Discoba</taxon>
        <taxon>Euglenozoa</taxon>
        <taxon>Kinetoplastea</taxon>
        <taxon>Metakinetoplastina</taxon>
        <taxon>Trypanosomatida</taxon>
        <taxon>Trypanosomatidae</taxon>
        <taxon>Trypanosoma</taxon>
    </lineage>
</organism>
<dbReference type="SUPFAM" id="SSF50156">
    <property type="entry name" value="PDZ domain-like"/>
    <property type="match status" value="1"/>
</dbReference>
<evidence type="ECO:0000313" key="2">
    <source>
        <dbReference type="EMBL" id="ORC92373.1"/>
    </source>
</evidence>
<sequence>MLFTVQPSSADADVTLDGLATTGNTLTQLHNFFEHHTFDTAGPYSDLFSVLLSCCKQLVDANLHHHTVLVNQRREINRLSSETEALCDLTARCQERIREMNSLPAESRVVERNIENTSHPGTEITTSNGADLVFLRERIDEAYKRLEKTEAGMVDVRRLQDELKQQELENQRQPHTVEERVNQLEEDVNKLSRGISAHAEYVDGEVAAIKNAVSSISSSDPASSSAEPLLELKLYTDNKVEALKDELCSALQEAVVNEEMEDTNISIGQSSTNPSHIAVPKLRNSNENNDSMRNNNSNNNLITTLHQFALHTTKPTSDKIEQIESRLECLEVYAPHYCAMSARPPLLGVELRDEKGTGIRVDKVFQGFAAEEIGMMPGDIIIALNGQEVLTRAEMYAVMTELAREHQDKCRLLMELYFKQHSERRIGDDVTANAGRHRVRNGNTNHSVPLGGEEVKVTDVFSFDDCKLPQLELKIHVKRGSILHEMAFLVKPNDNASR</sequence>